<accession>A0A6N3SXQ9</accession>
<evidence type="ECO:0000313" key="2">
    <source>
        <dbReference type="Proteomes" id="UP000032670"/>
    </source>
</evidence>
<evidence type="ECO:0000313" key="1">
    <source>
        <dbReference type="EMBL" id="GAN66877.1"/>
    </source>
</evidence>
<reference evidence="1 2" key="1">
    <citation type="submission" date="2012-11" db="EMBL/GenBank/DDBJ databases">
        <title>Whole genome sequence of Acetobacter orientalis 21F-2.</title>
        <authorList>
            <person name="Azuma Y."/>
            <person name="Higashiura N."/>
            <person name="Hirakawa H."/>
            <person name="Matsushita K."/>
        </authorList>
    </citation>
    <scope>NUCLEOTIDE SEQUENCE [LARGE SCALE GENOMIC DNA]</scope>
    <source>
        <strain evidence="1 2">21F-2</strain>
    </source>
</reference>
<proteinExistence type="predicted"/>
<dbReference type="AlphaFoldDB" id="A0A0D6NLB8"/>
<dbReference type="RefSeq" id="WP_048841921.1">
    <property type="nucleotide sequence ID" value="NZ_BAMX01000031.1"/>
</dbReference>
<dbReference type="EMBL" id="BAMX01000031">
    <property type="protein sequence ID" value="GAN66877.1"/>
    <property type="molecule type" value="Genomic_DNA"/>
</dbReference>
<protein>
    <submittedName>
        <fullName evidence="1">Uncharacterized protein</fullName>
    </submittedName>
</protein>
<gene>
    <name evidence="1" type="ORF">Abor_031_043</name>
</gene>
<sequence>MSEELLIKMRSMRGCPVKAAAHLGITPSAITNWKAVPKRFEKKLRAFLDTYKAPKPKSKVYIKWRDDERVILCDMKAAGASNADIALVLKREEISIAQQISFLFRRHGPDWARMLSATTECDLDEPSCPNEAWSEAKIDKEEHRLRSLPLASFRDIIALDAQISLTRHSAGRHA</sequence>
<comment type="caution">
    <text evidence="1">The sequence shown here is derived from an EMBL/GenBank/DDBJ whole genome shotgun (WGS) entry which is preliminary data.</text>
</comment>
<accession>A0A0D6NLB8</accession>
<dbReference type="STRING" id="1231341.Abor_031_043"/>
<dbReference type="GeneID" id="76205017"/>
<name>A0A0D6NLB8_9PROT</name>
<organism evidence="1 2">
    <name type="scientific">Acetobacter orientalis</name>
    <dbReference type="NCBI Taxonomy" id="146474"/>
    <lineage>
        <taxon>Bacteria</taxon>
        <taxon>Pseudomonadati</taxon>
        <taxon>Pseudomonadota</taxon>
        <taxon>Alphaproteobacteria</taxon>
        <taxon>Acetobacterales</taxon>
        <taxon>Acetobacteraceae</taxon>
        <taxon>Acetobacter</taxon>
    </lineage>
</organism>
<keyword evidence="2" id="KW-1185">Reference proteome</keyword>
<dbReference type="Proteomes" id="UP000032670">
    <property type="component" value="Unassembled WGS sequence"/>
</dbReference>